<organism evidence="2 3">
    <name type="scientific">Rhizocola hellebori</name>
    <dbReference type="NCBI Taxonomy" id="1392758"/>
    <lineage>
        <taxon>Bacteria</taxon>
        <taxon>Bacillati</taxon>
        <taxon>Actinomycetota</taxon>
        <taxon>Actinomycetes</taxon>
        <taxon>Micromonosporales</taxon>
        <taxon>Micromonosporaceae</taxon>
        <taxon>Rhizocola</taxon>
    </lineage>
</organism>
<proteinExistence type="predicted"/>
<protein>
    <submittedName>
        <fullName evidence="2">Uncharacterized protein</fullName>
    </submittedName>
</protein>
<evidence type="ECO:0000313" key="3">
    <source>
        <dbReference type="Proteomes" id="UP000612899"/>
    </source>
</evidence>
<dbReference type="Proteomes" id="UP000612899">
    <property type="component" value="Unassembled WGS sequence"/>
</dbReference>
<dbReference type="RefSeq" id="WP_203911405.1">
    <property type="nucleotide sequence ID" value="NZ_BONY01000038.1"/>
</dbReference>
<dbReference type="EMBL" id="BONY01000038">
    <property type="protein sequence ID" value="GIH07625.1"/>
    <property type="molecule type" value="Genomic_DNA"/>
</dbReference>
<comment type="caution">
    <text evidence="2">The sequence shown here is derived from an EMBL/GenBank/DDBJ whole genome shotgun (WGS) entry which is preliminary data.</text>
</comment>
<reference evidence="2" key="1">
    <citation type="submission" date="2021-01" db="EMBL/GenBank/DDBJ databases">
        <title>Whole genome shotgun sequence of Rhizocola hellebori NBRC 109834.</title>
        <authorList>
            <person name="Komaki H."/>
            <person name="Tamura T."/>
        </authorList>
    </citation>
    <scope>NUCLEOTIDE SEQUENCE</scope>
    <source>
        <strain evidence="2">NBRC 109834</strain>
    </source>
</reference>
<sequence>MTLHLLGKDPKSQNGGSPTVFYDDERDAYVLQGFKILDAERLSQIDVPDHETLIEFPKRMMQFFPEVSHDA</sequence>
<feature type="region of interest" description="Disordered" evidence="1">
    <location>
        <begin position="1"/>
        <end position="20"/>
    </location>
</feature>
<feature type="compositionally biased region" description="Basic and acidic residues" evidence="1">
    <location>
        <begin position="1"/>
        <end position="11"/>
    </location>
</feature>
<keyword evidence="3" id="KW-1185">Reference proteome</keyword>
<accession>A0A8J3QDH7</accession>
<name>A0A8J3QDH7_9ACTN</name>
<dbReference type="AlphaFoldDB" id="A0A8J3QDH7"/>
<evidence type="ECO:0000256" key="1">
    <source>
        <dbReference type="SAM" id="MobiDB-lite"/>
    </source>
</evidence>
<gene>
    <name evidence="2" type="ORF">Rhe02_56920</name>
</gene>
<evidence type="ECO:0000313" key="2">
    <source>
        <dbReference type="EMBL" id="GIH07625.1"/>
    </source>
</evidence>